<organism evidence="8 9">
    <name type="scientific">Paenibacillus vini</name>
    <dbReference type="NCBI Taxonomy" id="1476024"/>
    <lineage>
        <taxon>Bacteria</taxon>
        <taxon>Bacillati</taxon>
        <taxon>Bacillota</taxon>
        <taxon>Bacilli</taxon>
        <taxon>Bacillales</taxon>
        <taxon>Paenibacillaceae</taxon>
        <taxon>Paenibacillus</taxon>
    </lineage>
</organism>
<evidence type="ECO:0000313" key="9">
    <source>
        <dbReference type="Proteomes" id="UP000679992"/>
    </source>
</evidence>
<accession>A0ABQ4M9J7</accession>
<keyword evidence="2 5" id="KW-0560">Oxidoreductase</keyword>
<dbReference type="EMBL" id="BOSL01000004">
    <property type="protein sequence ID" value="GIP52669.1"/>
    <property type="molecule type" value="Genomic_DNA"/>
</dbReference>
<evidence type="ECO:0000259" key="7">
    <source>
        <dbReference type="Pfam" id="PF01625"/>
    </source>
</evidence>
<dbReference type="HAMAP" id="MF_01401">
    <property type="entry name" value="MsrA"/>
    <property type="match status" value="1"/>
</dbReference>
<dbReference type="InterPro" id="IPR002569">
    <property type="entry name" value="Met_Sox_Rdtase_MsrA_dom"/>
</dbReference>
<sequence>MLNEGPEQFNNSRTESETKSHPQHQTATLGMGCFWSPEALFGQLPGVIRTRTGYAGGTTDNPEYRRMGDHTETVQIDFDPGQISYEQLLKVFWDNHNPANINDYKGRQYLSLLLFHDAEQERAIQHCIEQRIDSGDRRPETEIAPYTVFYPAEERHQKYYLKRFPDALAKLSQLYPSQEEIDGSTIAARLNGLAKGYTSLERIRNEIMEWPISLPERDRILELITKIRW</sequence>
<keyword evidence="9" id="KW-1185">Reference proteome</keyword>
<feature type="domain" description="Peptide methionine sulphoxide reductase MsrA" evidence="7">
    <location>
        <begin position="26"/>
        <end position="163"/>
    </location>
</feature>
<gene>
    <name evidence="5" type="primary">msrA</name>
    <name evidence="8" type="ORF">J42TS3_17040</name>
</gene>
<evidence type="ECO:0000256" key="3">
    <source>
        <dbReference type="ARBA" id="ARBA00047806"/>
    </source>
</evidence>
<feature type="region of interest" description="Disordered" evidence="6">
    <location>
        <begin position="1"/>
        <end position="25"/>
    </location>
</feature>
<dbReference type="InterPro" id="IPR036509">
    <property type="entry name" value="Met_Sox_Rdtase_MsrA_sf"/>
</dbReference>
<comment type="catalytic activity">
    <reaction evidence="3 5">
        <text>L-methionyl-[protein] + [thioredoxin]-disulfide + H2O = L-methionyl-(S)-S-oxide-[protein] + [thioredoxin]-dithiol</text>
        <dbReference type="Rhea" id="RHEA:14217"/>
        <dbReference type="Rhea" id="RHEA-COMP:10698"/>
        <dbReference type="Rhea" id="RHEA-COMP:10700"/>
        <dbReference type="Rhea" id="RHEA-COMP:12313"/>
        <dbReference type="Rhea" id="RHEA-COMP:12315"/>
        <dbReference type="ChEBI" id="CHEBI:15377"/>
        <dbReference type="ChEBI" id="CHEBI:16044"/>
        <dbReference type="ChEBI" id="CHEBI:29950"/>
        <dbReference type="ChEBI" id="CHEBI:44120"/>
        <dbReference type="ChEBI" id="CHEBI:50058"/>
        <dbReference type="EC" id="1.8.4.11"/>
    </reaction>
</comment>
<dbReference type="Proteomes" id="UP000679992">
    <property type="component" value="Unassembled WGS sequence"/>
</dbReference>
<protein>
    <recommendedName>
        <fullName evidence="5">Peptide methionine sulfoxide reductase MsrA</fullName>
        <shortName evidence="5">Protein-methionine-S-oxide reductase</shortName>
        <ecNumber evidence="5">1.8.4.11</ecNumber>
    </recommendedName>
    <alternativeName>
        <fullName evidence="5">Peptide-methionine (S)-S-oxide reductase</fullName>
        <shortName evidence="5">Peptide Met(O) reductase</shortName>
    </alternativeName>
</protein>
<evidence type="ECO:0000256" key="4">
    <source>
        <dbReference type="ARBA" id="ARBA00048782"/>
    </source>
</evidence>
<dbReference type="EC" id="1.8.4.11" evidence="5"/>
<dbReference type="Gene3D" id="3.30.1060.10">
    <property type="entry name" value="Peptide methionine sulphoxide reductase MsrA"/>
    <property type="match status" value="1"/>
</dbReference>
<evidence type="ECO:0000256" key="6">
    <source>
        <dbReference type="SAM" id="MobiDB-lite"/>
    </source>
</evidence>
<comment type="similarity">
    <text evidence="1 5">Belongs to the MsrA Met sulfoxide reductase family.</text>
</comment>
<proteinExistence type="inferred from homology"/>
<reference evidence="8 9" key="1">
    <citation type="submission" date="2021-03" db="EMBL/GenBank/DDBJ databases">
        <title>Antimicrobial resistance genes in bacteria isolated from Japanese honey, and their potential for conferring macrolide and lincosamide resistance in the American foulbrood pathogen Paenibacillus larvae.</title>
        <authorList>
            <person name="Okamoto M."/>
            <person name="Kumagai M."/>
            <person name="Kanamori H."/>
            <person name="Takamatsu D."/>
        </authorList>
    </citation>
    <scope>NUCLEOTIDE SEQUENCE [LARGE SCALE GENOMIC DNA]</scope>
    <source>
        <strain evidence="8 9">J42TS3</strain>
    </source>
</reference>
<dbReference type="Pfam" id="PF01625">
    <property type="entry name" value="PMSR"/>
    <property type="match status" value="1"/>
</dbReference>
<evidence type="ECO:0000313" key="8">
    <source>
        <dbReference type="EMBL" id="GIP52669.1"/>
    </source>
</evidence>
<evidence type="ECO:0000256" key="2">
    <source>
        <dbReference type="ARBA" id="ARBA00023002"/>
    </source>
</evidence>
<name>A0ABQ4M9J7_9BACL</name>
<dbReference type="PANTHER" id="PTHR43774">
    <property type="entry name" value="PEPTIDE METHIONINE SULFOXIDE REDUCTASE"/>
    <property type="match status" value="1"/>
</dbReference>
<evidence type="ECO:0000256" key="1">
    <source>
        <dbReference type="ARBA" id="ARBA00005591"/>
    </source>
</evidence>
<comment type="function">
    <text evidence="5">Has an important function as a repair enzyme for proteins that have been inactivated by oxidation. Catalyzes the reversible oxidation-reduction of methionine sulfoxide in proteins to methionine.</text>
</comment>
<feature type="active site" evidence="5">
    <location>
        <position position="33"/>
    </location>
</feature>
<dbReference type="NCBIfam" id="TIGR00401">
    <property type="entry name" value="msrA"/>
    <property type="match status" value="1"/>
</dbReference>
<evidence type="ECO:0000256" key="5">
    <source>
        <dbReference type="HAMAP-Rule" id="MF_01401"/>
    </source>
</evidence>
<dbReference type="PANTHER" id="PTHR43774:SF1">
    <property type="entry name" value="PEPTIDE METHIONINE SULFOXIDE REDUCTASE MSRA 2"/>
    <property type="match status" value="1"/>
</dbReference>
<comment type="catalytic activity">
    <reaction evidence="4 5">
        <text>[thioredoxin]-disulfide + L-methionine + H2O = L-methionine (S)-S-oxide + [thioredoxin]-dithiol</text>
        <dbReference type="Rhea" id="RHEA:19993"/>
        <dbReference type="Rhea" id="RHEA-COMP:10698"/>
        <dbReference type="Rhea" id="RHEA-COMP:10700"/>
        <dbReference type="ChEBI" id="CHEBI:15377"/>
        <dbReference type="ChEBI" id="CHEBI:29950"/>
        <dbReference type="ChEBI" id="CHEBI:50058"/>
        <dbReference type="ChEBI" id="CHEBI:57844"/>
        <dbReference type="ChEBI" id="CHEBI:58772"/>
        <dbReference type="EC" id="1.8.4.11"/>
    </reaction>
</comment>
<dbReference type="RefSeq" id="WP_213654414.1">
    <property type="nucleotide sequence ID" value="NZ_BOSL01000004.1"/>
</dbReference>
<comment type="caution">
    <text evidence="8">The sequence shown here is derived from an EMBL/GenBank/DDBJ whole genome shotgun (WGS) entry which is preliminary data.</text>
</comment>
<dbReference type="SUPFAM" id="SSF55068">
    <property type="entry name" value="Peptide methionine sulfoxide reductase"/>
    <property type="match status" value="1"/>
</dbReference>